<dbReference type="InterPro" id="IPR000477">
    <property type="entry name" value="RT_dom"/>
</dbReference>
<dbReference type="AlphaFoldDB" id="A0A815SAI4"/>
<dbReference type="Pfam" id="PF26215">
    <property type="entry name" value="HTH_animal"/>
    <property type="match status" value="1"/>
</dbReference>
<keyword evidence="4" id="KW-1185">Reference proteome</keyword>
<dbReference type="EMBL" id="CAJNOR010004226">
    <property type="protein sequence ID" value="CAF1485600.1"/>
    <property type="molecule type" value="Genomic_DNA"/>
</dbReference>
<gene>
    <name evidence="3" type="ORF">XAT740_LOCUS38786</name>
</gene>
<reference evidence="3" key="1">
    <citation type="submission" date="2021-02" db="EMBL/GenBank/DDBJ databases">
        <authorList>
            <person name="Nowell W R."/>
        </authorList>
    </citation>
    <scope>NUCLEOTIDE SEQUENCE</scope>
</reference>
<organism evidence="3 4">
    <name type="scientific">Adineta ricciae</name>
    <name type="common">Rotifer</name>
    <dbReference type="NCBI Taxonomy" id="249248"/>
    <lineage>
        <taxon>Eukaryota</taxon>
        <taxon>Metazoa</taxon>
        <taxon>Spiralia</taxon>
        <taxon>Gnathifera</taxon>
        <taxon>Rotifera</taxon>
        <taxon>Eurotatoria</taxon>
        <taxon>Bdelloidea</taxon>
        <taxon>Adinetida</taxon>
        <taxon>Adinetidae</taxon>
        <taxon>Adineta</taxon>
    </lineage>
</organism>
<feature type="compositionally biased region" description="Polar residues" evidence="1">
    <location>
        <begin position="1054"/>
        <end position="1070"/>
    </location>
</feature>
<feature type="compositionally biased region" description="Basic residues" evidence="1">
    <location>
        <begin position="35"/>
        <end position="47"/>
    </location>
</feature>
<dbReference type="Proteomes" id="UP000663828">
    <property type="component" value="Unassembled WGS sequence"/>
</dbReference>
<accession>A0A815SAI4</accession>
<name>A0A815SAI4_ADIRI</name>
<feature type="domain" description="Reverse transcriptase" evidence="2">
    <location>
        <begin position="695"/>
        <end position="959"/>
    </location>
</feature>
<dbReference type="PANTHER" id="PTHR21301">
    <property type="entry name" value="REVERSE TRANSCRIPTASE"/>
    <property type="match status" value="1"/>
</dbReference>
<feature type="compositionally biased region" description="Basic and acidic residues" evidence="1">
    <location>
        <begin position="1044"/>
        <end position="1053"/>
    </location>
</feature>
<dbReference type="InterPro" id="IPR058912">
    <property type="entry name" value="HTH_animal"/>
</dbReference>
<dbReference type="PANTHER" id="PTHR21301:SF10">
    <property type="entry name" value="REVERSE TRANSCRIPTASE DOMAIN-CONTAINING PROTEIN"/>
    <property type="match status" value="1"/>
</dbReference>
<sequence>MSNNDNPFQLGHSQDPILAINDSIRPGSQQQQQQSKRKKKSRGNRKLQRFRAKLKKQGLNAETIETIIDRYNEPVQQHPSRRLTEALDTNINVEELIEINQSERRYADEDIRTTTTKRKRETRPAGVTTSISQVSIAPPIEKRRSRSVAPVVTTTSIVLSNAVEAKNNQSDMKPNYLNTPDNVFKKMLSTALEGAENIIDLVDTSQKLKYARQYAQLVNDLFYLKLKREFWAHYYKLAINAGIWSMKLSKQFMKENKLDQIQFITQKNVEKYQQTTAELLNLAEVKLNQHKQLELGQSMDLQRLSTVIPAFVRKGQHKLSADFKRKISKLQFDINDYIFVQAFYALQPSQDEIVAAKIIWQASIAKQQAEEYLAVLKKRLYIKRLPASYNVLDHSIDNIEKMVQNIALNEDECASILSRRQKMIAQFKYDLILLEISTNEQIARNHATMIACEKKRLIDSAGGQNTLPKPMVSILNAISARQSNIIKRAELITKHKVSFFDEAPVKPGHIRLSTPIIEVAPFPSFNCIEFLANGPPFIPTCQSHFSNVPIGIRITREHEALVNSFKYGLHANCVSASDQRANAFFAAIKDLLYQSYTKPLSPELFARARYEQKMIKTIKHIRNKHNIIIQRSDKSKVFHLASAISYHDKSVACMAKTQAYQEIENGINPCKDYFDRILALLKPLLKNKAINLNIWKQSMYPTIETIELPHLYFIPKPHKIGTPLRPIISMIRSPSVGISHFLDQVLRPIFNQATRQTTFINDIHFIRRLELYRNLGLLTPKTNFITFDVTDLYTMIPRNGALVALEQFLKRHAINGRINGMTIDTLIKLSVAVLETNSFVFEGKYYKQVRGGAMGSPFTMTLANIYMLKWEQLLVEHQKAHNELYGRYIDDVFMTSNLPLDKINIILDLVNRKDENIRITRSIGLSAQFLDVSAYNDQGQLKTTVFHKPAAAPYILPFLSDHPRHVHRNIIKVALFRAVRLCSHVEDFDEERLRIEATLLLGDYPPKFISYHIKKFFQQNNVITLLEKLDNEIYQEFHHEQINLPTRHERERQGNQQPNLDRSELSSNQTKYRRQKWNNKEIHVHFPYSSGPMEGFGQKLHQLWRHYYVYPGSPAHNVALRIGTRSNKSLQCFLVKKRPPKSMLTDINNTDTSF</sequence>
<feature type="region of interest" description="Disordered" evidence="1">
    <location>
        <begin position="1044"/>
        <end position="1071"/>
    </location>
</feature>
<evidence type="ECO:0000313" key="3">
    <source>
        <dbReference type="EMBL" id="CAF1485600.1"/>
    </source>
</evidence>
<protein>
    <recommendedName>
        <fullName evidence="2">Reverse transcriptase domain-containing protein</fullName>
    </recommendedName>
</protein>
<comment type="caution">
    <text evidence="3">The sequence shown here is derived from an EMBL/GenBank/DDBJ whole genome shotgun (WGS) entry which is preliminary data.</text>
</comment>
<evidence type="ECO:0000256" key="1">
    <source>
        <dbReference type="SAM" id="MobiDB-lite"/>
    </source>
</evidence>
<evidence type="ECO:0000313" key="4">
    <source>
        <dbReference type="Proteomes" id="UP000663828"/>
    </source>
</evidence>
<proteinExistence type="predicted"/>
<feature type="region of interest" description="Disordered" evidence="1">
    <location>
        <begin position="24"/>
        <end position="47"/>
    </location>
</feature>
<dbReference type="PROSITE" id="PS50878">
    <property type="entry name" value="RT_POL"/>
    <property type="match status" value="1"/>
</dbReference>
<evidence type="ECO:0000259" key="2">
    <source>
        <dbReference type="PROSITE" id="PS50878"/>
    </source>
</evidence>